<dbReference type="GO" id="GO:0008168">
    <property type="term" value="F:methyltransferase activity"/>
    <property type="evidence" value="ECO:0007669"/>
    <property type="project" value="UniProtKB-KW"/>
</dbReference>
<keyword evidence="2" id="KW-1185">Reference proteome</keyword>
<name>A0A7W1X794_9BACL</name>
<proteinExistence type="predicted"/>
<dbReference type="SUPFAM" id="SSF53335">
    <property type="entry name" value="S-adenosyl-L-methionine-dependent methyltransferases"/>
    <property type="match status" value="1"/>
</dbReference>
<dbReference type="Proteomes" id="UP000530514">
    <property type="component" value="Unassembled WGS sequence"/>
</dbReference>
<dbReference type="CDD" id="cd02440">
    <property type="entry name" value="AdoMet_MTases"/>
    <property type="match status" value="1"/>
</dbReference>
<dbReference type="OrthoDB" id="9805585at2"/>
<evidence type="ECO:0000313" key="2">
    <source>
        <dbReference type="Proteomes" id="UP000530514"/>
    </source>
</evidence>
<dbReference type="InterPro" id="IPR029063">
    <property type="entry name" value="SAM-dependent_MTases_sf"/>
</dbReference>
<sequence length="194" mass="22052">MLQLMDHAIADRLRFFYSFLRSPRTVGSVTPSSRFLARAMLKEVDWARTEIVVELGAGTGVFTEGIKKLARSGAKKMIFEKDLHLRERLIRRFPDFIIGDNACELIPSLADNGIEPGQVDVILSGLPFAVLPQPLRDQILTGVYRALKPDGIFITFQYSLQMRKQLLDRFHTVDLSFVPFNLPPAFVYHCRKKG</sequence>
<gene>
    <name evidence="1" type="ORF">H1164_00340</name>
</gene>
<organism evidence="1 2">
    <name type="scientific">Thermoactinomyces daqus</name>
    <dbReference type="NCBI Taxonomy" id="1329516"/>
    <lineage>
        <taxon>Bacteria</taxon>
        <taxon>Bacillati</taxon>
        <taxon>Bacillota</taxon>
        <taxon>Bacilli</taxon>
        <taxon>Bacillales</taxon>
        <taxon>Thermoactinomycetaceae</taxon>
        <taxon>Thermoactinomyces</taxon>
    </lineage>
</organism>
<dbReference type="AlphaFoldDB" id="A0A7W1X794"/>
<comment type="caution">
    <text evidence="1">The sequence shown here is derived from an EMBL/GenBank/DDBJ whole genome shotgun (WGS) entry which is preliminary data.</text>
</comment>
<dbReference type="RefSeq" id="WP_033099352.1">
    <property type="nucleotide sequence ID" value="NZ_JACEIP010000001.1"/>
</dbReference>
<protein>
    <submittedName>
        <fullName evidence="1">Phospholipid methyltransferase</fullName>
    </submittedName>
</protein>
<evidence type="ECO:0000313" key="1">
    <source>
        <dbReference type="EMBL" id="MBA4541360.1"/>
    </source>
</evidence>
<dbReference type="GO" id="GO:0032259">
    <property type="term" value="P:methylation"/>
    <property type="evidence" value="ECO:0007669"/>
    <property type="project" value="UniProtKB-KW"/>
</dbReference>
<keyword evidence="1" id="KW-0489">Methyltransferase</keyword>
<reference evidence="1 2" key="1">
    <citation type="submission" date="2020-07" db="EMBL/GenBank/DDBJ databases">
        <authorList>
            <person name="Feng H."/>
        </authorList>
    </citation>
    <scope>NUCLEOTIDE SEQUENCE [LARGE SCALE GENOMIC DNA]</scope>
    <source>
        <strain evidence="2">s-11</strain>
    </source>
</reference>
<accession>A0A7W1X794</accession>
<keyword evidence="1" id="KW-0808">Transferase</keyword>
<dbReference type="Gene3D" id="3.40.50.150">
    <property type="entry name" value="Vaccinia Virus protein VP39"/>
    <property type="match status" value="1"/>
</dbReference>
<dbReference type="EMBL" id="JACEIP010000001">
    <property type="protein sequence ID" value="MBA4541360.1"/>
    <property type="molecule type" value="Genomic_DNA"/>
</dbReference>